<feature type="region of interest" description="Disordered" evidence="1">
    <location>
        <begin position="330"/>
        <end position="387"/>
    </location>
</feature>
<keyword evidence="4" id="KW-1185">Reference proteome</keyword>
<dbReference type="AlphaFoldDB" id="A0A8H3FFT0"/>
<protein>
    <recommendedName>
        <fullName evidence="2">Rab-GAP TBC domain-containing protein</fullName>
    </recommendedName>
</protein>
<feature type="compositionally biased region" description="Basic and acidic residues" evidence="1">
    <location>
        <begin position="361"/>
        <end position="372"/>
    </location>
</feature>
<dbReference type="FunFam" id="1.10.8.270:FF:000016">
    <property type="entry name" value="TBC1 domain family member 2A"/>
    <property type="match status" value="1"/>
</dbReference>
<reference evidence="3" key="1">
    <citation type="submission" date="2021-03" db="EMBL/GenBank/DDBJ databases">
        <authorList>
            <person name="Tagirdzhanova G."/>
        </authorList>
    </citation>
    <scope>NUCLEOTIDE SEQUENCE</scope>
</reference>
<dbReference type="EMBL" id="CAJPDR010000161">
    <property type="protein sequence ID" value="CAF9922860.1"/>
    <property type="molecule type" value="Genomic_DNA"/>
</dbReference>
<feature type="region of interest" description="Disordered" evidence="1">
    <location>
        <begin position="185"/>
        <end position="254"/>
    </location>
</feature>
<feature type="region of interest" description="Disordered" evidence="1">
    <location>
        <begin position="31"/>
        <end position="72"/>
    </location>
</feature>
<sequence length="839" mass="92329">MTLVDAGLGEPLATAIDDGVTPGKTLKKKKSLVRLFSPASRKVSRSRPPSPEYPHTPPTPQVPTHFWPLGPSGAPRIPSMSFNRLMSEHLQDEHLEDMARLDKGDPGSPLAMLNTEETENTRSGSIAKSESEPESRQSPVPLKGHSTARASNVVGEIPTEMPIIHHSPTFPVLPKEAKTGLRMPSAFTSVPRGRGASVTSPKFKSSPAQPQLTRPSTAGGESNSKPTGKRKASLNKLGQDVSSPSLFDLEDFPMSPQRPWQAIYSDDEVRSSFRSALTTSSSHIDTTSTERSSVLTKGTSITDSTIDQQSRPVSKVDSMTVDDAIDMYAAGFADDDDTGPNDSRDTSMSEEERRRSMKIAEAIKDTIGDMRPSKRPTTSQSTSSTARVSYDAFKRESTQPPQILVPTSDRDQYGFLKASHHITIPQHELWTNGYLISQERRTKKWSAYMREQGLPTFIPARFPSRSAKTERYIRKGIPPALRGPAWFFYAGGYAYLEKHAGLYTSLTSRSEGELSSTDKESIERDLHRTFPDNIHFKPDLRSSASFAPELPLLRSLRHVLRAFALHNPRVGYCQSLNFLAGLLLLFLPEEKAFWMLHIIATVYLPGTHELNLEGTNVDLWILMVALKSTLPHIWAKVGAAGGSGDDINGSARLPPISLCTTSWFMSLFIGTLPIETVLRVWDVLFYEGSRTLFRVALTIFKLGEQRIKDVNDPMELFQVVQGLPRGMLDAGAFMATVCRRGGVGGEWVEARRCERREWFARERASAAGLSNGTGADDVVLSDGAADETVESAGGRFPTTRMDSIWRRKKKKRKASVPVGVDGISDAGKESAGSLFGHTM</sequence>
<dbReference type="SMART" id="SM00164">
    <property type="entry name" value="TBC"/>
    <property type="match status" value="1"/>
</dbReference>
<organism evidence="3 4">
    <name type="scientific">Alectoria fallacina</name>
    <dbReference type="NCBI Taxonomy" id="1903189"/>
    <lineage>
        <taxon>Eukaryota</taxon>
        <taxon>Fungi</taxon>
        <taxon>Dikarya</taxon>
        <taxon>Ascomycota</taxon>
        <taxon>Pezizomycotina</taxon>
        <taxon>Lecanoromycetes</taxon>
        <taxon>OSLEUM clade</taxon>
        <taxon>Lecanoromycetidae</taxon>
        <taxon>Lecanorales</taxon>
        <taxon>Lecanorineae</taxon>
        <taxon>Parmeliaceae</taxon>
        <taxon>Alectoria</taxon>
    </lineage>
</organism>
<dbReference type="PROSITE" id="PS50086">
    <property type="entry name" value="TBC_RABGAP"/>
    <property type="match status" value="1"/>
</dbReference>
<feature type="compositionally biased region" description="Basic and acidic residues" evidence="1">
    <location>
        <begin position="342"/>
        <end position="354"/>
    </location>
</feature>
<dbReference type="InterPro" id="IPR000195">
    <property type="entry name" value="Rab-GAP-TBC_dom"/>
</dbReference>
<dbReference type="SUPFAM" id="SSF47923">
    <property type="entry name" value="Ypt/Rab-GAP domain of gyp1p"/>
    <property type="match status" value="2"/>
</dbReference>
<feature type="compositionally biased region" description="Polar residues" evidence="1">
    <location>
        <begin position="375"/>
        <end position="387"/>
    </location>
</feature>
<dbReference type="Gene3D" id="1.10.472.80">
    <property type="entry name" value="Ypt/Rab-GAP domain of gyp1p, domain 3"/>
    <property type="match status" value="1"/>
</dbReference>
<name>A0A8H3FFT0_9LECA</name>
<evidence type="ECO:0000313" key="3">
    <source>
        <dbReference type="EMBL" id="CAF9922860.1"/>
    </source>
</evidence>
<dbReference type="Pfam" id="PF00566">
    <property type="entry name" value="RabGAP-TBC"/>
    <property type="match status" value="1"/>
</dbReference>
<dbReference type="InterPro" id="IPR035969">
    <property type="entry name" value="Rab-GAP_TBC_sf"/>
</dbReference>
<feature type="compositionally biased region" description="Pro residues" evidence="1">
    <location>
        <begin position="48"/>
        <end position="61"/>
    </location>
</feature>
<dbReference type="Proteomes" id="UP000664203">
    <property type="component" value="Unassembled WGS sequence"/>
</dbReference>
<evidence type="ECO:0000256" key="1">
    <source>
        <dbReference type="SAM" id="MobiDB-lite"/>
    </source>
</evidence>
<proteinExistence type="predicted"/>
<comment type="caution">
    <text evidence="3">The sequence shown here is derived from an EMBL/GenBank/DDBJ whole genome shotgun (WGS) entry which is preliminary data.</text>
</comment>
<feature type="region of interest" description="Disordered" evidence="1">
    <location>
        <begin position="100"/>
        <end position="147"/>
    </location>
</feature>
<feature type="region of interest" description="Disordered" evidence="1">
    <location>
        <begin position="278"/>
        <end position="297"/>
    </location>
</feature>
<dbReference type="GO" id="GO:0031267">
    <property type="term" value="F:small GTPase binding"/>
    <property type="evidence" value="ECO:0007669"/>
    <property type="project" value="TreeGrafter"/>
</dbReference>
<dbReference type="Gene3D" id="1.10.8.270">
    <property type="entry name" value="putative rabgap domain of human tbc1 domain family member 14 like domains"/>
    <property type="match status" value="1"/>
</dbReference>
<evidence type="ECO:0000313" key="4">
    <source>
        <dbReference type="Proteomes" id="UP000664203"/>
    </source>
</evidence>
<feature type="compositionally biased region" description="Low complexity" evidence="1">
    <location>
        <begin position="278"/>
        <end position="289"/>
    </location>
</feature>
<dbReference type="PANTHER" id="PTHR47219">
    <property type="entry name" value="RAB GTPASE-ACTIVATING PROTEIN 1-LIKE"/>
    <property type="match status" value="1"/>
</dbReference>
<dbReference type="GO" id="GO:0005096">
    <property type="term" value="F:GTPase activator activity"/>
    <property type="evidence" value="ECO:0007669"/>
    <property type="project" value="TreeGrafter"/>
</dbReference>
<dbReference type="PANTHER" id="PTHR47219:SF20">
    <property type="entry name" value="TBC1 DOMAIN FAMILY MEMBER 2B"/>
    <property type="match status" value="1"/>
</dbReference>
<gene>
    <name evidence="3" type="ORF">ALECFALPRED_002251</name>
</gene>
<feature type="domain" description="Rab-GAP TBC" evidence="2">
    <location>
        <begin position="476"/>
        <end position="688"/>
    </location>
</feature>
<dbReference type="InterPro" id="IPR050302">
    <property type="entry name" value="Rab_GAP_TBC_domain"/>
</dbReference>
<accession>A0A8H3FFT0</accession>
<feature type="compositionally biased region" description="Polar residues" evidence="1">
    <location>
        <begin position="197"/>
        <end position="226"/>
    </location>
</feature>
<evidence type="ECO:0000259" key="2">
    <source>
        <dbReference type="PROSITE" id="PS50086"/>
    </source>
</evidence>
<dbReference type="OrthoDB" id="294251at2759"/>